<gene>
    <name evidence="1" type="ORF">M9H77_34106</name>
</gene>
<comment type="caution">
    <text evidence="1">The sequence shown here is derived from an EMBL/GenBank/DDBJ whole genome shotgun (WGS) entry which is preliminary data.</text>
</comment>
<dbReference type="Proteomes" id="UP001060085">
    <property type="component" value="Linkage Group LG08"/>
</dbReference>
<sequence length="133" mass="14847">MLKTSEEGKTTRKSAALEHDRLRESIVVLMSSQVSISPSGNGRRTLHIILDIFRSLLLIGFHLLYSRGSGVREDGKSFLETIKSATIKPPIYTKSEDQMNKDNEFNLSEMVSLGPKVEIPLELVQTLEGSFNP</sequence>
<accession>A0ACB9ZMQ2</accession>
<protein>
    <submittedName>
        <fullName evidence="1">Uncharacterized protein</fullName>
    </submittedName>
</protein>
<name>A0ACB9ZMQ2_CATRO</name>
<reference evidence="2" key="1">
    <citation type="journal article" date="2023" name="Nat. Plants">
        <title>Single-cell RNA sequencing provides a high-resolution roadmap for understanding the multicellular compartmentation of specialized metabolism.</title>
        <authorList>
            <person name="Sun S."/>
            <person name="Shen X."/>
            <person name="Li Y."/>
            <person name="Li Y."/>
            <person name="Wang S."/>
            <person name="Li R."/>
            <person name="Zhang H."/>
            <person name="Shen G."/>
            <person name="Guo B."/>
            <person name="Wei J."/>
            <person name="Xu J."/>
            <person name="St-Pierre B."/>
            <person name="Chen S."/>
            <person name="Sun C."/>
        </authorList>
    </citation>
    <scope>NUCLEOTIDE SEQUENCE [LARGE SCALE GENOMIC DNA]</scope>
</reference>
<proteinExistence type="predicted"/>
<organism evidence="1 2">
    <name type="scientific">Catharanthus roseus</name>
    <name type="common">Madagascar periwinkle</name>
    <name type="synonym">Vinca rosea</name>
    <dbReference type="NCBI Taxonomy" id="4058"/>
    <lineage>
        <taxon>Eukaryota</taxon>
        <taxon>Viridiplantae</taxon>
        <taxon>Streptophyta</taxon>
        <taxon>Embryophyta</taxon>
        <taxon>Tracheophyta</taxon>
        <taxon>Spermatophyta</taxon>
        <taxon>Magnoliopsida</taxon>
        <taxon>eudicotyledons</taxon>
        <taxon>Gunneridae</taxon>
        <taxon>Pentapetalae</taxon>
        <taxon>asterids</taxon>
        <taxon>lamiids</taxon>
        <taxon>Gentianales</taxon>
        <taxon>Apocynaceae</taxon>
        <taxon>Rauvolfioideae</taxon>
        <taxon>Vinceae</taxon>
        <taxon>Catharanthinae</taxon>
        <taxon>Catharanthus</taxon>
    </lineage>
</organism>
<dbReference type="EMBL" id="CM044708">
    <property type="protein sequence ID" value="KAI5648101.1"/>
    <property type="molecule type" value="Genomic_DNA"/>
</dbReference>
<evidence type="ECO:0000313" key="1">
    <source>
        <dbReference type="EMBL" id="KAI5648101.1"/>
    </source>
</evidence>
<evidence type="ECO:0000313" key="2">
    <source>
        <dbReference type="Proteomes" id="UP001060085"/>
    </source>
</evidence>
<keyword evidence="2" id="KW-1185">Reference proteome</keyword>